<accession>A0AAE1XX68</accession>
<sequence length="103" mass="11740">MWARHPDFLATVQSNWGFPTGCHGKAGLSAKLKRLKHKLRVWNKEVFGNIFDNLREAEAAAAIAKRIYDAAPSETNRAMMNRCTTQLQHALSIEEDFWRQKAA</sequence>
<gene>
    <name evidence="1" type="ORF">Salat_2379400</name>
</gene>
<comment type="caution">
    <text evidence="1">The sequence shown here is derived from an EMBL/GenBank/DDBJ whole genome shotgun (WGS) entry which is preliminary data.</text>
</comment>
<evidence type="ECO:0000313" key="2">
    <source>
        <dbReference type="Proteomes" id="UP001293254"/>
    </source>
</evidence>
<dbReference type="EMBL" id="JACGWO010000009">
    <property type="protein sequence ID" value="KAK4419665.1"/>
    <property type="molecule type" value="Genomic_DNA"/>
</dbReference>
<organism evidence="1 2">
    <name type="scientific">Sesamum alatum</name>
    <dbReference type="NCBI Taxonomy" id="300844"/>
    <lineage>
        <taxon>Eukaryota</taxon>
        <taxon>Viridiplantae</taxon>
        <taxon>Streptophyta</taxon>
        <taxon>Embryophyta</taxon>
        <taxon>Tracheophyta</taxon>
        <taxon>Spermatophyta</taxon>
        <taxon>Magnoliopsida</taxon>
        <taxon>eudicotyledons</taxon>
        <taxon>Gunneridae</taxon>
        <taxon>Pentapetalae</taxon>
        <taxon>asterids</taxon>
        <taxon>lamiids</taxon>
        <taxon>Lamiales</taxon>
        <taxon>Pedaliaceae</taxon>
        <taxon>Sesamum</taxon>
    </lineage>
</organism>
<proteinExistence type="predicted"/>
<dbReference type="Proteomes" id="UP001293254">
    <property type="component" value="Unassembled WGS sequence"/>
</dbReference>
<reference evidence="1" key="2">
    <citation type="journal article" date="2024" name="Plant">
        <title>Genomic evolution and insights into agronomic trait innovations of Sesamum species.</title>
        <authorList>
            <person name="Miao H."/>
            <person name="Wang L."/>
            <person name="Qu L."/>
            <person name="Liu H."/>
            <person name="Sun Y."/>
            <person name="Le M."/>
            <person name="Wang Q."/>
            <person name="Wei S."/>
            <person name="Zheng Y."/>
            <person name="Lin W."/>
            <person name="Duan Y."/>
            <person name="Cao H."/>
            <person name="Xiong S."/>
            <person name="Wang X."/>
            <person name="Wei L."/>
            <person name="Li C."/>
            <person name="Ma Q."/>
            <person name="Ju M."/>
            <person name="Zhao R."/>
            <person name="Li G."/>
            <person name="Mu C."/>
            <person name="Tian Q."/>
            <person name="Mei H."/>
            <person name="Zhang T."/>
            <person name="Gao T."/>
            <person name="Zhang H."/>
        </authorList>
    </citation>
    <scope>NUCLEOTIDE SEQUENCE</scope>
    <source>
        <strain evidence="1">3651</strain>
    </source>
</reference>
<reference evidence="1" key="1">
    <citation type="submission" date="2020-06" db="EMBL/GenBank/DDBJ databases">
        <authorList>
            <person name="Li T."/>
            <person name="Hu X."/>
            <person name="Zhang T."/>
            <person name="Song X."/>
            <person name="Zhang H."/>
            <person name="Dai N."/>
            <person name="Sheng W."/>
            <person name="Hou X."/>
            <person name="Wei L."/>
        </authorList>
    </citation>
    <scope>NUCLEOTIDE SEQUENCE</scope>
    <source>
        <strain evidence="1">3651</strain>
        <tissue evidence="1">Leaf</tissue>
    </source>
</reference>
<protein>
    <recommendedName>
        <fullName evidence="3">Reverse transcriptase</fullName>
    </recommendedName>
</protein>
<keyword evidence="2" id="KW-1185">Reference proteome</keyword>
<name>A0AAE1XX68_9LAMI</name>
<dbReference type="AlphaFoldDB" id="A0AAE1XX68"/>
<evidence type="ECO:0008006" key="3">
    <source>
        <dbReference type="Google" id="ProtNLM"/>
    </source>
</evidence>
<evidence type="ECO:0000313" key="1">
    <source>
        <dbReference type="EMBL" id="KAK4419665.1"/>
    </source>
</evidence>